<dbReference type="PATRIC" id="fig|271.14.peg.1169"/>
<comment type="similarity">
    <text evidence="6">Belongs to the HepT RNase toxin family.</text>
</comment>
<evidence type="ECO:0000256" key="3">
    <source>
        <dbReference type="ARBA" id="ARBA00022722"/>
    </source>
</evidence>
<evidence type="ECO:0008006" key="9">
    <source>
        <dbReference type="Google" id="ProtNLM"/>
    </source>
</evidence>
<evidence type="ECO:0000256" key="1">
    <source>
        <dbReference type="ARBA" id="ARBA00022553"/>
    </source>
</evidence>
<proteinExistence type="inferred from homology"/>
<evidence type="ECO:0000313" key="8">
    <source>
        <dbReference type="Proteomes" id="UP000037685"/>
    </source>
</evidence>
<evidence type="ECO:0000256" key="5">
    <source>
        <dbReference type="ARBA" id="ARBA00022801"/>
    </source>
</evidence>
<comment type="caution">
    <text evidence="7">The sequence shown here is derived from an EMBL/GenBank/DDBJ whole genome shotgun (WGS) entry which is preliminary data.</text>
</comment>
<evidence type="ECO:0000313" key="7">
    <source>
        <dbReference type="EMBL" id="KOX89911.1"/>
    </source>
</evidence>
<protein>
    <recommendedName>
        <fullName evidence="9">DUF86 domain-containing protein</fullName>
    </recommendedName>
</protein>
<gene>
    <name evidence="7" type="ORF">BVI061214_01094</name>
</gene>
<keyword evidence="3" id="KW-0540">Nuclease</keyword>
<organism evidence="7 8">
    <name type="scientific">Thermus aquaticus</name>
    <dbReference type="NCBI Taxonomy" id="271"/>
    <lineage>
        <taxon>Bacteria</taxon>
        <taxon>Thermotogati</taxon>
        <taxon>Deinococcota</taxon>
        <taxon>Deinococci</taxon>
        <taxon>Thermales</taxon>
        <taxon>Thermaceae</taxon>
        <taxon>Thermus</taxon>
    </lineage>
</organism>
<sequence length="104" mass="12169">MLESLEKIERYATGLTFERFARDDRTVDAVVRNLEVIGEAARQIPSEVRERYPEVPWRRVIGLRNVVVHEYFAVDVEIVWTVVRQSLPELKEALRRMMAELGQA</sequence>
<dbReference type="InterPro" id="IPR037038">
    <property type="entry name" value="HepT-like_sf"/>
</dbReference>
<evidence type="ECO:0000256" key="4">
    <source>
        <dbReference type="ARBA" id="ARBA00022741"/>
    </source>
</evidence>
<keyword evidence="1" id="KW-0597">Phosphoprotein</keyword>
<dbReference type="Proteomes" id="UP000037685">
    <property type="component" value="Unassembled WGS sequence"/>
</dbReference>
<keyword evidence="4" id="KW-0547">Nucleotide-binding</keyword>
<accession>A0A0M9AFW6</accession>
<keyword evidence="2" id="KW-1277">Toxin-antitoxin system</keyword>
<dbReference type="InterPro" id="IPR051813">
    <property type="entry name" value="HepT_RNase_toxin"/>
</dbReference>
<dbReference type="RefSeq" id="WP_053767608.1">
    <property type="nucleotide sequence ID" value="NZ_LHCI01000106.1"/>
</dbReference>
<dbReference type="PANTHER" id="PTHR34139">
    <property type="entry name" value="UPF0331 PROTEIN MJ0127"/>
    <property type="match status" value="1"/>
</dbReference>
<evidence type="ECO:0000256" key="2">
    <source>
        <dbReference type="ARBA" id="ARBA00022649"/>
    </source>
</evidence>
<dbReference type="EMBL" id="LHCI01000106">
    <property type="protein sequence ID" value="KOX89911.1"/>
    <property type="molecule type" value="Genomic_DNA"/>
</dbReference>
<dbReference type="GO" id="GO:0110001">
    <property type="term" value="C:toxin-antitoxin complex"/>
    <property type="evidence" value="ECO:0007669"/>
    <property type="project" value="InterPro"/>
</dbReference>
<dbReference type="Gene3D" id="1.20.120.580">
    <property type="entry name" value="bsu32300-like"/>
    <property type="match status" value="1"/>
</dbReference>
<dbReference type="InterPro" id="IPR008201">
    <property type="entry name" value="HepT-like"/>
</dbReference>
<name>A0A0M9AFW6_THEAQ</name>
<dbReference type="GO" id="GO:0016787">
    <property type="term" value="F:hydrolase activity"/>
    <property type="evidence" value="ECO:0007669"/>
    <property type="project" value="UniProtKB-KW"/>
</dbReference>
<reference evidence="7 8" key="1">
    <citation type="submission" date="2015-07" db="EMBL/GenBank/DDBJ databases">
        <authorList>
            <person name="Noorani M."/>
        </authorList>
    </citation>
    <scope>NUCLEOTIDE SEQUENCE [LARGE SCALE GENOMIC DNA]</scope>
    <source>
        <strain evidence="8">ATCC 25104 / DSM 625 / JCM 10724 / NBRC 103206 / NCIMB 11243 / YT-1</strain>
    </source>
</reference>
<dbReference type="GO" id="GO:0000166">
    <property type="term" value="F:nucleotide binding"/>
    <property type="evidence" value="ECO:0007669"/>
    <property type="project" value="UniProtKB-KW"/>
</dbReference>
<dbReference type="GO" id="GO:0004540">
    <property type="term" value="F:RNA nuclease activity"/>
    <property type="evidence" value="ECO:0007669"/>
    <property type="project" value="InterPro"/>
</dbReference>
<dbReference type="Pfam" id="PF01934">
    <property type="entry name" value="HepT-like"/>
    <property type="match status" value="1"/>
</dbReference>
<evidence type="ECO:0000256" key="6">
    <source>
        <dbReference type="ARBA" id="ARBA00024207"/>
    </source>
</evidence>
<keyword evidence="5" id="KW-0378">Hydrolase</keyword>
<dbReference type="AlphaFoldDB" id="A0A0M9AFW6"/>
<dbReference type="PANTHER" id="PTHR34139:SF1">
    <property type="entry name" value="RNASE MJ1380-RELATED"/>
    <property type="match status" value="1"/>
</dbReference>